<dbReference type="HOGENOM" id="CLU_823103_0_0_2"/>
<dbReference type="InterPro" id="IPR058240">
    <property type="entry name" value="rSAM_sf"/>
</dbReference>
<protein>
    <recommendedName>
        <fullName evidence="7">Radical SAM domain protein</fullName>
    </recommendedName>
</protein>
<keyword evidence="1" id="KW-0949">S-adenosyl-L-methionine</keyword>
<accession>E1RFJ8</accession>
<keyword evidence="2" id="KW-0479">Metal-binding</keyword>
<evidence type="ECO:0000313" key="6">
    <source>
        <dbReference type="Proteomes" id="UP000006565"/>
    </source>
</evidence>
<evidence type="ECO:0000256" key="2">
    <source>
        <dbReference type="ARBA" id="ARBA00022723"/>
    </source>
</evidence>
<dbReference type="KEGG" id="mpi:Mpet_1469"/>
<dbReference type="GO" id="GO:0051536">
    <property type="term" value="F:iron-sulfur cluster binding"/>
    <property type="evidence" value="ECO:0007669"/>
    <property type="project" value="UniProtKB-KW"/>
</dbReference>
<reference evidence="5 6" key="1">
    <citation type="journal article" date="2010" name="Stand. Genomic Sci.">
        <title>Complete genome sequence of Methanoplanus petrolearius type strain (SEBR 4847).</title>
        <authorList>
            <person name="Brambilla E."/>
            <person name="Djao O.D."/>
            <person name="Daligault H."/>
            <person name="Lapidus A."/>
            <person name="Lucas S."/>
            <person name="Hammon N."/>
            <person name="Nolan M."/>
            <person name="Tice H."/>
            <person name="Cheng J.F."/>
            <person name="Han C."/>
            <person name="Tapia R."/>
            <person name="Goodwin L."/>
            <person name="Pitluck S."/>
            <person name="Liolios K."/>
            <person name="Ivanova N."/>
            <person name="Mavromatis K."/>
            <person name="Mikhailova N."/>
            <person name="Pati A."/>
            <person name="Chen A."/>
            <person name="Palaniappan K."/>
            <person name="Land M."/>
            <person name="Hauser L."/>
            <person name="Chang Y.J."/>
            <person name="Jeffries C.D."/>
            <person name="Rohde M."/>
            <person name="Spring S."/>
            <person name="Sikorski J."/>
            <person name="Goker M."/>
            <person name="Woyke T."/>
            <person name="Bristow J."/>
            <person name="Eisen J.A."/>
            <person name="Markowitz V."/>
            <person name="Hugenholtz P."/>
            <person name="Kyrpides N.C."/>
            <person name="Klenk H.P."/>
        </authorList>
    </citation>
    <scope>NUCLEOTIDE SEQUENCE [LARGE SCALE GENOMIC DNA]</scope>
    <source>
        <strain evidence="6">DSM 11571 / OCM 486 / SEBR 4847</strain>
    </source>
</reference>
<evidence type="ECO:0000256" key="3">
    <source>
        <dbReference type="ARBA" id="ARBA00023004"/>
    </source>
</evidence>
<dbReference type="GO" id="GO:0046872">
    <property type="term" value="F:metal ion binding"/>
    <property type="evidence" value="ECO:0007669"/>
    <property type="project" value="UniProtKB-KW"/>
</dbReference>
<keyword evidence="4" id="KW-0411">Iron-sulfur</keyword>
<evidence type="ECO:0000313" key="5">
    <source>
        <dbReference type="EMBL" id="ADN36228.1"/>
    </source>
</evidence>
<name>E1RFJ8_METP4</name>
<dbReference type="SUPFAM" id="SSF102114">
    <property type="entry name" value="Radical SAM enzymes"/>
    <property type="match status" value="1"/>
</dbReference>
<dbReference type="AlphaFoldDB" id="E1RFJ8"/>
<evidence type="ECO:0008006" key="7">
    <source>
        <dbReference type="Google" id="ProtNLM"/>
    </source>
</evidence>
<sequence length="358" mass="41583">MNEHKNMDYLNVMVDLAGCPNRCRHCWLGSHKNGNISVDEFREISDQFKNWRDENGNGISELGFFSWWREPDFCDDYRELWALEQELSSPGRAQRFELLSIWRMARDESYAKWAATLGPKVCQITFFGMEGNTDWGTRRTGAFRDNLLATEQLLAAGIAPRWQLFITKKCLNELNEFVKLISDLKLVERCLLIGQKFDFFIGGMSPEGNGYELDRERLELDDLALIPEAMTRLSRNGLYLLGKPESELYVELVKTDSPPNIDTNVKSLVVNADFDVYPNVAEPTEWWRLGNLKRDGVDTIMKAYRDETTPGMRANRSMPISELTRRYGDPYSRKLYQKSDLICRFMHQWGVDYMEGNE</sequence>
<organism evidence="5 6">
    <name type="scientific">Methanolacinia petrolearia (strain DSM 11571 / OCM 486 / SEBR 4847)</name>
    <name type="common">Methanoplanus petrolearius</name>
    <dbReference type="NCBI Taxonomy" id="679926"/>
    <lineage>
        <taxon>Archaea</taxon>
        <taxon>Methanobacteriati</taxon>
        <taxon>Methanobacteriota</taxon>
        <taxon>Stenosarchaea group</taxon>
        <taxon>Methanomicrobia</taxon>
        <taxon>Methanomicrobiales</taxon>
        <taxon>Methanomicrobiaceae</taxon>
        <taxon>Methanolacinia</taxon>
    </lineage>
</organism>
<dbReference type="STRING" id="679926.Mpet_1469"/>
<keyword evidence="3" id="KW-0408">Iron</keyword>
<dbReference type="Gene3D" id="3.20.20.70">
    <property type="entry name" value="Aldolase class I"/>
    <property type="match status" value="1"/>
</dbReference>
<keyword evidence="6" id="KW-1185">Reference proteome</keyword>
<dbReference type="Proteomes" id="UP000006565">
    <property type="component" value="Chromosome"/>
</dbReference>
<dbReference type="InterPro" id="IPR007197">
    <property type="entry name" value="rSAM"/>
</dbReference>
<dbReference type="eggNOG" id="arCOG00938">
    <property type="taxonomic scope" value="Archaea"/>
</dbReference>
<dbReference type="GO" id="GO:0003824">
    <property type="term" value="F:catalytic activity"/>
    <property type="evidence" value="ECO:0007669"/>
    <property type="project" value="InterPro"/>
</dbReference>
<dbReference type="RefSeq" id="WP_013329405.1">
    <property type="nucleotide sequence ID" value="NC_014507.1"/>
</dbReference>
<dbReference type="EMBL" id="CP002117">
    <property type="protein sequence ID" value="ADN36228.1"/>
    <property type="molecule type" value="Genomic_DNA"/>
</dbReference>
<evidence type="ECO:0000256" key="4">
    <source>
        <dbReference type="ARBA" id="ARBA00023014"/>
    </source>
</evidence>
<dbReference type="GeneID" id="9743939"/>
<evidence type="ECO:0000256" key="1">
    <source>
        <dbReference type="ARBA" id="ARBA00022691"/>
    </source>
</evidence>
<dbReference type="InterPro" id="IPR013785">
    <property type="entry name" value="Aldolase_TIM"/>
</dbReference>
<gene>
    <name evidence="5" type="ordered locus">Mpet_1469</name>
</gene>
<proteinExistence type="predicted"/>
<dbReference type="SFLD" id="SFLDS00029">
    <property type="entry name" value="Radical_SAM"/>
    <property type="match status" value="1"/>
</dbReference>